<dbReference type="Proteomes" id="UP000095286">
    <property type="component" value="Unplaced"/>
</dbReference>
<dbReference type="WBParaSite" id="RSKR_0000709800.1">
    <property type="protein sequence ID" value="RSKR_0000709800.1"/>
    <property type="gene ID" value="RSKR_0000709800"/>
</dbReference>
<protein>
    <submittedName>
        <fullName evidence="2">39S ribosomal protein L22, mitochondrial</fullName>
    </submittedName>
</protein>
<organism evidence="1 2">
    <name type="scientific">Rhabditophanes sp. KR3021</name>
    <dbReference type="NCBI Taxonomy" id="114890"/>
    <lineage>
        <taxon>Eukaryota</taxon>
        <taxon>Metazoa</taxon>
        <taxon>Ecdysozoa</taxon>
        <taxon>Nematoda</taxon>
        <taxon>Chromadorea</taxon>
        <taxon>Rhabditida</taxon>
        <taxon>Tylenchina</taxon>
        <taxon>Panagrolaimomorpha</taxon>
        <taxon>Strongyloidoidea</taxon>
        <taxon>Alloionematidae</taxon>
        <taxon>Rhabditophanes</taxon>
    </lineage>
</organism>
<accession>A0AC35U406</accession>
<sequence>MLARRQLGLFLKNNVSTEPPPILQAITNAEKWKKRTELRRPKMQRDETIAPKVYYAPEWNLEAEDDFELTPLKKYGMTPKKWEYYNQTVWPVDYIVPETGLPKSREVFHVREQIHFSPKRAWQACELVCCMNVDEAILQLQLQQNKGCLMLAEVLEEAKKRASHEFGIEFNSGMHVAEAFAIQSNIIKGVRRHARGNFNQIKYRYIDLYVRLEEGDGPQFKGRLKPKNGWEKADEYIDYLRNRSVKYSI</sequence>
<evidence type="ECO:0000313" key="2">
    <source>
        <dbReference type="WBParaSite" id="RSKR_0000709800.1"/>
    </source>
</evidence>
<name>A0AC35U406_9BILA</name>
<reference evidence="2" key="1">
    <citation type="submission" date="2025-08" db="UniProtKB">
        <authorList>
            <consortium name="WormBaseParasite"/>
        </authorList>
    </citation>
    <scope>IDENTIFICATION</scope>
    <source>
        <strain evidence="2">KR3021</strain>
    </source>
</reference>
<proteinExistence type="predicted"/>
<evidence type="ECO:0000313" key="1">
    <source>
        <dbReference type="Proteomes" id="UP000095286"/>
    </source>
</evidence>